<dbReference type="GO" id="GO:0061599">
    <property type="term" value="F:molybdopterin molybdotransferase activity"/>
    <property type="evidence" value="ECO:0007669"/>
    <property type="project" value="UniProtKB-UniRule"/>
</dbReference>
<dbReference type="GO" id="GO:0005829">
    <property type="term" value="C:cytosol"/>
    <property type="evidence" value="ECO:0007669"/>
    <property type="project" value="TreeGrafter"/>
</dbReference>
<evidence type="ECO:0000313" key="15">
    <source>
        <dbReference type="Proteomes" id="UP000183180"/>
    </source>
</evidence>
<dbReference type="InterPro" id="IPR038987">
    <property type="entry name" value="MoeA-like"/>
</dbReference>
<keyword evidence="7 11" id="KW-0479">Metal-binding</keyword>
<evidence type="ECO:0000313" key="13">
    <source>
        <dbReference type="EMBL" id="MDS1116149.1"/>
    </source>
</evidence>
<evidence type="ECO:0000256" key="1">
    <source>
        <dbReference type="ARBA" id="ARBA00001946"/>
    </source>
</evidence>
<dbReference type="EMBL" id="JAVLUS010000020">
    <property type="protein sequence ID" value="MDS1116149.1"/>
    <property type="molecule type" value="Genomic_DNA"/>
</dbReference>
<dbReference type="EC" id="2.10.1.1" evidence="11"/>
<keyword evidence="5 11" id="KW-0500">Molybdenum</keyword>
<dbReference type="EMBL" id="FNLM01000034">
    <property type="protein sequence ID" value="SDU66595.1"/>
    <property type="molecule type" value="Genomic_DNA"/>
</dbReference>
<dbReference type="Pfam" id="PF03453">
    <property type="entry name" value="MoeA_N"/>
    <property type="match status" value="1"/>
</dbReference>
<evidence type="ECO:0000313" key="16">
    <source>
        <dbReference type="Proteomes" id="UP001265083"/>
    </source>
</evidence>
<dbReference type="UniPathway" id="UPA00344"/>
<dbReference type="PANTHER" id="PTHR10192:SF5">
    <property type="entry name" value="GEPHYRIN"/>
    <property type="match status" value="1"/>
</dbReference>
<dbReference type="InterPro" id="IPR005110">
    <property type="entry name" value="MoeA_linker/N"/>
</dbReference>
<sequence length="419" mass="42415">MRTVAEHQAVVSALFGSPVPVRLPVPDALGTATLTDVEAPLSLPGFDNSAMDGFAVLAADLAAAGPDSPVTLPVAADIPAGRTDALTLTPGTAHRIMTGAPMPGGADAVVPVELTDAVIGPVAAAETVTFTAPVESGKHIRRAGSDIGQGARALSAGTVVGAPQVGLLAALGIAEVTVARPLRVVVLSTGSELVEPGKPLQHGQIYESNGAMLTAAAIEAGARGRHVHFVPDNTDDFLARLDEVADEADLIITSGGVSAGAFEVVKESLSATGSVEFVKVAMQPGMPQGCGHHTASAKPDGSPGPTVPIITLPGNPVSALVSFEVFIRPALRAAMGLPAVRPRVTARLGADIRSPQGKRQFLRGVLRTDEGGSGFVVDPIGPPASHHLRFLAEADALIDVPTEADGLAAGSPVDVLVLR</sequence>
<dbReference type="SUPFAM" id="SSF63882">
    <property type="entry name" value="MoeA N-terminal region -like"/>
    <property type="match status" value="1"/>
</dbReference>
<evidence type="ECO:0000256" key="11">
    <source>
        <dbReference type="RuleBase" id="RU365090"/>
    </source>
</evidence>
<dbReference type="Pfam" id="PF03454">
    <property type="entry name" value="MoeA_C"/>
    <property type="match status" value="1"/>
</dbReference>
<dbReference type="Gene3D" id="2.170.190.11">
    <property type="entry name" value="Molybdopterin biosynthesis moea protein, domain 3"/>
    <property type="match status" value="1"/>
</dbReference>
<evidence type="ECO:0000256" key="5">
    <source>
        <dbReference type="ARBA" id="ARBA00022505"/>
    </source>
</evidence>
<dbReference type="GO" id="GO:0006777">
    <property type="term" value="P:Mo-molybdopterin cofactor biosynthetic process"/>
    <property type="evidence" value="ECO:0007669"/>
    <property type="project" value="UniProtKB-UniRule"/>
</dbReference>
<dbReference type="InterPro" id="IPR005111">
    <property type="entry name" value="MoeA_C_domain_IV"/>
</dbReference>
<evidence type="ECO:0000256" key="3">
    <source>
        <dbReference type="ARBA" id="ARBA00005046"/>
    </source>
</evidence>
<reference evidence="14 15" key="1">
    <citation type="submission" date="2016-10" db="EMBL/GenBank/DDBJ databases">
        <authorList>
            <person name="de Groot N.N."/>
        </authorList>
    </citation>
    <scope>NUCLEOTIDE SEQUENCE [LARGE SCALE GENOMIC DNA]</scope>
    <source>
        <strain evidence="14 15">DSM 44215</strain>
    </source>
</reference>
<dbReference type="Pfam" id="PF00994">
    <property type="entry name" value="MoCF_biosynth"/>
    <property type="match status" value="1"/>
</dbReference>
<reference evidence="13 16" key="2">
    <citation type="submission" date="2023-08" db="EMBL/GenBank/DDBJ databases">
        <title>Bioegradation of LLDPE and BLDPE plastic by marine bacteria from coast plastic debris.</title>
        <authorList>
            <person name="Rong Z."/>
        </authorList>
    </citation>
    <scope>NUCLEOTIDE SEQUENCE [LARGE SCALE GENOMIC DNA]</scope>
    <source>
        <strain evidence="13 16">Z-2</strain>
    </source>
</reference>
<comment type="cofactor">
    <cofactor evidence="1 11">
        <name>Mg(2+)</name>
        <dbReference type="ChEBI" id="CHEBI:18420"/>
    </cofactor>
</comment>
<dbReference type="FunFam" id="2.170.190.11:FF:000001">
    <property type="entry name" value="Molybdopterin molybdenumtransferase"/>
    <property type="match status" value="1"/>
</dbReference>
<keyword evidence="16" id="KW-1185">Reference proteome</keyword>
<proteinExistence type="inferred from homology"/>
<dbReference type="RefSeq" id="WP_074851820.1">
    <property type="nucleotide sequence ID" value="NZ_FNLM01000034.1"/>
</dbReference>
<dbReference type="NCBIfam" id="NF045515">
    <property type="entry name" value="Glp_gephyrin"/>
    <property type="match status" value="1"/>
</dbReference>
<name>A0A1H2KE63_9ACTN</name>
<dbReference type="Gene3D" id="3.40.980.10">
    <property type="entry name" value="MoaB/Mog-like domain"/>
    <property type="match status" value="1"/>
</dbReference>
<keyword evidence="9 11" id="KW-0501">Molybdenum cofactor biosynthesis</keyword>
<dbReference type="Gene3D" id="2.40.340.10">
    <property type="entry name" value="MoeA, C-terminal, domain IV"/>
    <property type="match status" value="1"/>
</dbReference>
<dbReference type="InterPro" id="IPR036688">
    <property type="entry name" value="MoeA_C_domain_IV_sf"/>
</dbReference>
<dbReference type="SUPFAM" id="SSF63867">
    <property type="entry name" value="MoeA C-terminal domain-like"/>
    <property type="match status" value="1"/>
</dbReference>
<evidence type="ECO:0000256" key="2">
    <source>
        <dbReference type="ARBA" id="ARBA00002901"/>
    </source>
</evidence>
<dbReference type="InterPro" id="IPR001453">
    <property type="entry name" value="MoaB/Mog_dom"/>
</dbReference>
<dbReference type="FunFam" id="3.40.980.10:FF:000004">
    <property type="entry name" value="Molybdopterin molybdenumtransferase"/>
    <property type="match status" value="1"/>
</dbReference>
<dbReference type="Gene3D" id="3.90.105.10">
    <property type="entry name" value="Molybdopterin biosynthesis moea protein, domain 2"/>
    <property type="match status" value="1"/>
</dbReference>
<dbReference type="AlphaFoldDB" id="A0A1H2KE63"/>
<dbReference type="InterPro" id="IPR036135">
    <property type="entry name" value="MoeA_linker/N_sf"/>
</dbReference>
<evidence type="ECO:0000256" key="6">
    <source>
        <dbReference type="ARBA" id="ARBA00022679"/>
    </source>
</evidence>
<evidence type="ECO:0000256" key="7">
    <source>
        <dbReference type="ARBA" id="ARBA00022723"/>
    </source>
</evidence>
<keyword evidence="6 11" id="KW-0808">Transferase</keyword>
<protein>
    <recommendedName>
        <fullName evidence="11">Molybdopterin molybdenumtransferase</fullName>
        <ecNumber evidence="11">2.10.1.1</ecNumber>
    </recommendedName>
</protein>
<comment type="catalytic activity">
    <reaction evidence="10">
        <text>adenylyl-molybdopterin + molybdate = Mo-molybdopterin + AMP + H(+)</text>
        <dbReference type="Rhea" id="RHEA:35047"/>
        <dbReference type="ChEBI" id="CHEBI:15378"/>
        <dbReference type="ChEBI" id="CHEBI:36264"/>
        <dbReference type="ChEBI" id="CHEBI:62727"/>
        <dbReference type="ChEBI" id="CHEBI:71302"/>
        <dbReference type="ChEBI" id="CHEBI:456215"/>
        <dbReference type="EC" id="2.10.1.1"/>
    </reaction>
</comment>
<comment type="function">
    <text evidence="2 11">Catalyzes the insertion of molybdate into adenylated molybdopterin with the concomitant release of AMP.</text>
</comment>
<dbReference type="NCBIfam" id="TIGR00177">
    <property type="entry name" value="molyb_syn"/>
    <property type="match status" value="1"/>
</dbReference>
<gene>
    <name evidence="13" type="ORF">RD149_20600</name>
    <name evidence="14" type="ORF">SAMN04488548_1343117</name>
</gene>
<accession>A0A1H2KE63</accession>
<evidence type="ECO:0000256" key="4">
    <source>
        <dbReference type="ARBA" id="ARBA00010763"/>
    </source>
</evidence>
<organism evidence="14 15">
    <name type="scientific">Gordonia westfalica</name>
    <dbReference type="NCBI Taxonomy" id="158898"/>
    <lineage>
        <taxon>Bacteria</taxon>
        <taxon>Bacillati</taxon>
        <taxon>Actinomycetota</taxon>
        <taxon>Actinomycetes</taxon>
        <taxon>Mycobacteriales</taxon>
        <taxon>Gordoniaceae</taxon>
        <taxon>Gordonia</taxon>
    </lineage>
</organism>
<evidence type="ECO:0000256" key="9">
    <source>
        <dbReference type="ARBA" id="ARBA00023150"/>
    </source>
</evidence>
<dbReference type="SMART" id="SM00852">
    <property type="entry name" value="MoCF_biosynth"/>
    <property type="match status" value="1"/>
</dbReference>
<keyword evidence="8 11" id="KW-0460">Magnesium</keyword>
<dbReference type="SUPFAM" id="SSF53218">
    <property type="entry name" value="Molybdenum cofactor biosynthesis proteins"/>
    <property type="match status" value="1"/>
</dbReference>
<evidence type="ECO:0000313" key="14">
    <source>
        <dbReference type="EMBL" id="SDU66595.1"/>
    </source>
</evidence>
<dbReference type="Proteomes" id="UP001265083">
    <property type="component" value="Unassembled WGS sequence"/>
</dbReference>
<dbReference type="OrthoDB" id="9804758at2"/>
<dbReference type="GO" id="GO:0046872">
    <property type="term" value="F:metal ion binding"/>
    <property type="evidence" value="ECO:0007669"/>
    <property type="project" value="UniProtKB-UniRule"/>
</dbReference>
<dbReference type="Proteomes" id="UP000183180">
    <property type="component" value="Unassembled WGS sequence"/>
</dbReference>
<comment type="similarity">
    <text evidence="4 11">Belongs to the MoeA family.</text>
</comment>
<dbReference type="PANTHER" id="PTHR10192">
    <property type="entry name" value="MOLYBDOPTERIN BIOSYNTHESIS PROTEIN"/>
    <property type="match status" value="1"/>
</dbReference>
<evidence type="ECO:0000256" key="8">
    <source>
        <dbReference type="ARBA" id="ARBA00022842"/>
    </source>
</evidence>
<evidence type="ECO:0000259" key="12">
    <source>
        <dbReference type="SMART" id="SM00852"/>
    </source>
</evidence>
<evidence type="ECO:0000256" key="10">
    <source>
        <dbReference type="ARBA" id="ARBA00047317"/>
    </source>
</evidence>
<dbReference type="STRING" id="158898.SAMN04488548_1343117"/>
<dbReference type="CDD" id="cd00887">
    <property type="entry name" value="MoeA"/>
    <property type="match status" value="1"/>
</dbReference>
<dbReference type="InterPro" id="IPR036425">
    <property type="entry name" value="MoaB/Mog-like_dom_sf"/>
</dbReference>
<comment type="pathway">
    <text evidence="3 11">Cofactor biosynthesis; molybdopterin biosynthesis.</text>
</comment>
<feature type="domain" description="MoaB/Mog" evidence="12">
    <location>
        <begin position="185"/>
        <end position="333"/>
    </location>
</feature>